<reference evidence="1" key="1">
    <citation type="submission" date="2009-10" db="EMBL/GenBank/DDBJ databases">
        <title>Diversity of trophic interactions inside an arsenic-rich microbial ecosystem.</title>
        <authorList>
            <person name="Bertin P.N."/>
            <person name="Heinrich-Salmeron A."/>
            <person name="Pelletier E."/>
            <person name="Goulhen-Chollet F."/>
            <person name="Arsene-Ploetze F."/>
            <person name="Gallien S."/>
            <person name="Calteau A."/>
            <person name="Vallenet D."/>
            <person name="Casiot C."/>
            <person name="Chane-Woon-Ming B."/>
            <person name="Giloteaux L."/>
            <person name="Barakat M."/>
            <person name="Bonnefoy V."/>
            <person name="Bruneel O."/>
            <person name="Chandler M."/>
            <person name="Cleiss J."/>
            <person name="Duran R."/>
            <person name="Elbaz-Poulichet F."/>
            <person name="Fonknechten N."/>
            <person name="Lauga B."/>
            <person name="Mornico D."/>
            <person name="Ortet P."/>
            <person name="Schaeffer C."/>
            <person name="Siguier P."/>
            <person name="Alexander Thil Smith A."/>
            <person name="Van Dorsselaer A."/>
            <person name="Weissenbach J."/>
            <person name="Medigue C."/>
            <person name="Le Paslier D."/>
        </authorList>
    </citation>
    <scope>NUCLEOTIDE SEQUENCE</scope>
</reference>
<gene>
    <name evidence="1" type="ORF">CARN7_0441</name>
</gene>
<name>E6QR30_9ZZZZ</name>
<accession>E6QR30</accession>
<comment type="caution">
    <text evidence="1">The sequence shown here is derived from an EMBL/GenBank/DDBJ whole genome shotgun (WGS) entry which is preliminary data.</text>
</comment>
<dbReference type="SUPFAM" id="SSF75169">
    <property type="entry name" value="DsrEFH-like"/>
    <property type="match status" value="1"/>
</dbReference>
<dbReference type="EMBL" id="CABR01000046">
    <property type="protein sequence ID" value="CBI09701.1"/>
    <property type="molecule type" value="Genomic_DNA"/>
</dbReference>
<dbReference type="PANTHER" id="PTHR34655">
    <property type="entry name" value="CONSERVED WITHIN P. AEROPHILUM"/>
    <property type="match status" value="1"/>
</dbReference>
<dbReference type="PANTHER" id="PTHR34655:SF2">
    <property type="entry name" value="PEROXIREDOXIN FAMILY PROTEIN"/>
    <property type="match status" value="1"/>
</dbReference>
<dbReference type="InterPro" id="IPR027396">
    <property type="entry name" value="DsrEFH-like"/>
</dbReference>
<dbReference type="AlphaFoldDB" id="E6QR30"/>
<dbReference type="InterPro" id="IPR003787">
    <property type="entry name" value="Sulphur_relay_DsrE/F-like"/>
</dbReference>
<proteinExistence type="predicted"/>
<dbReference type="Pfam" id="PF02635">
    <property type="entry name" value="DsrE"/>
    <property type="match status" value="1"/>
</dbReference>
<protein>
    <submittedName>
        <fullName evidence="1">Uncharacterized protein</fullName>
    </submittedName>
</protein>
<evidence type="ECO:0000313" key="1">
    <source>
        <dbReference type="EMBL" id="CBI09701.1"/>
    </source>
</evidence>
<organism evidence="1">
    <name type="scientific">mine drainage metagenome</name>
    <dbReference type="NCBI Taxonomy" id="410659"/>
    <lineage>
        <taxon>unclassified sequences</taxon>
        <taxon>metagenomes</taxon>
        <taxon>ecological metagenomes</taxon>
    </lineage>
</organism>
<sequence>MKTDRFVNVTLYKGIIMSESNIDFAIIMTSGPDTPKRLASPFFLAATAAAEEMNVVVYFTGLGTLLLKKGVAETLYPKEGGKSVKSFMDQALTNGARFIACAASMDLNDMKKEDLGFDVPMVGVAESLPYLGSANKLVSF</sequence>
<dbReference type="Gene3D" id="3.40.1260.10">
    <property type="entry name" value="DsrEFH-like"/>
    <property type="match status" value="1"/>
</dbReference>